<dbReference type="AlphaFoldDB" id="A0A4U5MEB0"/>
<reference evidence="2 3" key="1">
    <citation type="journal article" date="2015" name="Genome Biol.">
        <title>Comparative genomics of Steinernema reveals deeply conserved gene regulatory networks.</title>
        <authorList>
            <person name="Dillman A.R."/>
            <person name="Macchietto M."/>
            <person name="Porter C.F."/>
            <person name="Rogers A."/>
            <person name="Williams B."/>
            <person name="Antoshechkin I."/>
            <person name="Lee M.M."/>
            <person name="Goodwin Z."/>
            <person name="Lu X."/>
            <person name="Lewis E.E."/>
            <person name="Goodrich-Blair H."/>
            <person name="Stock S.P."/>
            <person name="Adams B.J."/>
            <person name="Sternberg P.W."/>
            <person name="Mortazavi A."/>
        </authorList>
    </citation>
    <scope>NUCLEOTIDE SEQUENCE [LARGE SCALE GENOMIC DNA]</scope>
    <source>
        <strain evidence="2 3">ALL</strain>
    </source>
</reference>
<feature type="compositionally biased region" description="Low complexity" evidence="1">
    <location>
        <begin position="57"/>
        <end position="72"/>
    </location>
</feature>
<proteinExistence type="predicted"/>
<organism evidence="2 3">
    <name type="scientific">Steinernema carpocapsae</name>
    <name type="common">Entomopathogenic nematode</name>
    <dbReference type="NCBI Taxonomy" id="34508"/>
    <lineage>
        <taxon>Eukaryota</taxon>
        <taxon>Metazoa</taxon>
        <taxon>Ecdysozoa</taxon>
        <taxon>Nematoda</taxon>
        <taxon>Chromadorea</taxon>
        <taxon>Rhabditida</taxon>
        <taxon>Tylenchina</taxon>
        <taxon>Panagrolaimomorpha</taxon>
        <taxon>Strongyloidoidea</taxon>
        <taxon>Steinernematidae</taxon>
        <taxon>Steinernema</taxon>
    </lineage>
</organism>
<dbReference type="Proteomes" id="UP000298663">
    <property type="component" value="Unassembled WGS sequence"/>
</dbReference>
<feature type="compositionally biased region" description="Low complexity" evidence="1">
    <location>
        <begin position="83"/>
        <end position="98"/>
    </location>
</feature>
<keyword evidence="3" id="KW-1185">Reference proteome</keyword>
<dbReference type="OrthoDB" id="5917066at2759"/>
<evidence type="ECO:0000313" key="3">
    <source>
        <dbReference type="Proteomes" id="UP000298663"/>
    </source>
</evidence>
<accession>A0A4U5MEB0</accession>
<evidence type="ECO:0000313" key="2">
    <source>
        <dbReference type="EMBL" id="TKR67501.1"/>
    </source>
</evidence>
<dbReference type="EMBL" id="AZBU02000008">
    <property type="protein sequence ID" value="TKR67501.1"/>
    <property type="molecule type" value="Genomic_DNA"/>
</dbReference>
<evidence type="ECO:0000256" key="1">
    <source>
        <dbReference type="SAM" id="MobiDB-lite"/>
    </source>
</evidence>
<reference evidence="2 3" key="2">
    <citation type="journal article" date="2019" name="G3 (Bethesda)">
        <title>Hybrid Assembly of the Genome of the Entomopathogenic Nematode Steinernema carpocapsae Identifies the X-Chromosome.</title>
        <authorList>
            <person name="Serra L."/>
            <person name="Macchietto M."/>
            <person name="Macias-Munoz A."/>
            <person name="McGill C.J."/>
            <person name="Rodriguez I.M."/>
            <person name="Rodriguez B."/>
            <person name="Murad R."/>
            <person name="Mortazavi A."/>
        </authorList>
    </citation>
    <scope>NUCLEOTIDE SEQUENCE [LARGE SCALE GENOMIC DNA]</scope>
    <source>
        <strain evidence="2 3">ALL</strain>
    </source>
</reference>
<feature type="region of interest" description="Disordered" evidence="1">
    <location>
        <begin position="57"/>
        <end position="106"/>
    </location>
</feature>
<comment type="caution">
    <text evidence="2">The sequence shown here is derived from an EMBL/GenBank/DDBJ whole genome shotgun (WGS) entry which is preliminary data.</text>
</comment>
<gene>
    <name evidence="2" type="ORF">L596_023649</name>
</gene>
<protein>
    <submittedName>
        <fullName evidence="2">Uncharacterized protein</fullName>
    </submittedName>
</protein>
<name>A0A4U5MEB0_STECR</name>
<feature type="region of interest" description="Disordered" evidence="1">
    <location>
        <begin position="1"/>
        <end position="21"/>
    </location>
</feature>
<sequence>MHPSIRPAYPSNHGIGLPSNPIQERTRMLLGWTDKNQVFTTADPSASTSTFIRKLSNSSIGSSTSSSSYRMSPYQKQRTRRNSCSSSSTCSSDYSQPSPSNPHRFYSCPDSPESLDFSYNTRTTKDVQVFERVRRLLPVLPNDSNALQILVDTVSHVIDLEQQLEELNEHTELLRQQQNLPVHNERFPDDLENVDVSAFKHLICSDGPSTGFFAFDTCLPV</sequence>